<dbReference type="EMBL" id="BOMY01000001">
    <property type="protein sequence ID" value="GIF17512.1"/>
    <property type="molecule type" value="Genomic_DNA"/>
</dbReference>
<dbReference type="RefSeq" id="WP_203797604.1">
    <property type="nucleotide sequence ID" value="NZ_BOMY01000001.1"/>
</dbReference>
<dbReference type="Gene3D" id="2.60.40.10">
    <property type="entry name" value="Immunoglobulins"/>
    <property type="match status" value="1"/>
</dbReference>
<evidence type="ECO:0000256" key="2">
    <source>
        <dbReference type="SAM" id="SignalP"/>
    </source>
</evidence>
<keyword evidence="4" id="KW-1185">Reference proteome</keyword>
<reference evidence="3" key="1">
    <citation type="submission" date="2021-01" db="EMBL/GenBank/DDBJ databases">
        <title>Whole genome shotgun sequence of Actinoplanes tereljensis NBRC 105297.</title>
        <authorList>
            <person name="Komaki H."/>
            <person name="Tamura T."/>
        </authorList>
    </citation>
    <scope>NUCLEOTIDE SEQUENCE</scope>
    <source>
        <strain evidence="3">NBRC 105297</strain>
    </source>
</reference>
<feature type="region of interest" description="Disordered" evidence="1">
    <location>
        <begin position="149"/>
        <end position="170"/>
    </location>
</feature>
<feature type="chain" id="PRO_5037824465" description="Fibronectin type-III domain-containing protein" evidence="2">
    <location>
        <begin position="28"/>
        <end position="339"/>
    </location>
</feature>
<proteinExistence type="predicted"/>
<name>A0A919TQV9_9ACTN</name>
<accession>A0A919TQV9</accession>
<protein>
    <recommendedName>
        <fullName evidence="5">Fibronectin type-III domain-containing protein</fullName>
    </recommendedName>
</protein>
<evidence type="ECO:0000313" key="3">
    <source>
        <dbReference type="EMBL" id="GIF17512.1"/>
    </source>
</evidence>
<sequence>MRAHRLPYVLAPALALVVTAALQPASAQPATPVDDLYALCPAAVSLEPGVEVNCAIAIEPAFSSHLTVTTTAELDVPATAMAPAFDVPILPPLTVPVPVHLATGTTAGCVTGAARPVVGTTTTLTLSATFEGPGGAQPLFEYRTTAEPDSTYTSTSIDGPDVATLDFEPGELTPGETYQWRVRGTPDETLAGWSGWCEFAVAADAPDLRELDPTEIDALAQLKIRPERDYTVKLTPAQWRTALEMYDTDDAVVVDEPTEDDQDYDRLVAAVRRQAPTSRVTLTGAQWAALSVQLAEWATIVDESALEVEPEYQVDGTAHRAVLGRISTQLGGPAHPNFG</sequence>
<evidence type="ECO:0008006" key="5">
    <source>
        <dbReference type="Google" id="ProtNLM"/>
    </source>
</evidence>
<dbReference type="InterPro" id="IPR013783">
    <property type="entry name" value="Ig-like_fold"/>
</dbReference>
<comment type="caution">
    <text evidence="3">The sequence shown here is derived from an EMBL/GenBank/DDBJ whole genome shotgun (WGS) entry which is preliminary data.</text>
</comment>
<dbReference type="GO" id="GO:0005975">
    <property type="term" value="P:carbohydrate metabolic process"/>
    <property type="evidence" value="ECO:0007669"/>
    <property type="project" value="UniProtKB-ARBA"/>
</dbReference>
<feature type="signal peptide" evidence="2">
    <location>
        <begin position="1"/>
        <end position="27"/>
    </location>
</feature>
<gene>
    <name evidence="3" type="ORF">Ate02nite_02420</name>
</gene>
<keyword evidence="2" id="KW-0732">Signal</keyword>
<dbReference type="Proteomes" id="UP000623608">
    <property type="component" value="Unassembled WGS sequence"/>
</dbReference>
<dbReference type="AlphaFoldDB" id="A0A919TQV9"/>
<evidence type="ECO:0000313" key="4">
    <source>
        <dbReference type="Proteomes" id="UP000623608"/>
    </source>
</evidence>
<organism evidence="3 4">
    <name type="scientific">Paractinoplanes tereljensis</name>
    <dbReference type="NCBI Taxonomy" id="571912"/>
    <lineage>
        <taxon>Bacteria</taxon>
        <taxon>Bacillati</taxon>
        <taxon>Actinomycetota</taxon>
        <taxon>Actinomycetes</taxon>
        <taxon>Micromonosporales</taxon>
        <taxon>Micromonosporaceae</taxon>
        <taxon>Paractinoplanes</taxon>
    </lineage>
</organism>
<evidence type="ECO:0000256" key="1">
    <source>
        <dbReference type="SAM" id="MobiDB-lite"/>
    </source>
</evidence>